<name>A0A9P6LCC6_9AGAM</name>
<comment type="subcellular location">
    <subcellularLocation>
        <location evidence="1">Endomembrane system</location>
        <topology evidence="1">Multi-pass membrane protein</topology>
    </subcellularLocation>
</comment>
<dbReference type="Proteomes" id="UP000736335">
    <property type="component" value="Unassembled WGS sequence"/>
</dbReference>
<keyword evidence="2" id="KW-0813">Transport</keyword>
<dbReference type="PROSITE" id="PS50850">
    <property type="entry name" value="MFS"/>
    <property type="match status" value="1"/>
</dbReference>
<dbReference type="EMBL" id="WIUZ02000001">
    <property type="protein sequence ID" value="KAF9792644.1"/>
    <property type="molecule type" value="Genomic_DNA"/>
</dbReference>
<evidence type="ECO:0000313" key="10">
    <source>
        <dbReference type="Proteomes" id="UP000736335"/>
    </source>
</evidence>
<accession>A0A9P6LCC6</accession>
<evidence type="ECO:0000256" key="7">
    <source>
        <dbReference type="SAM" id="Phobius"/>
    </source>
</evidence>
<feature type="region of interest" description="Disordered" evidence="6">
    <location>
        <begin position="555"/>
        <end position="617"/>
    </location>
</feature>
<proteinExistence type="predicted"/>
<dbReference type="InterPro" id="IPR036259">
    <property type="entry name" value="MFS_trans_sf"/>
</dbReference>
<feature type="transmembrane region" description="Helical" evidence="7">
    <location>
        <begin position="39"/>
        <end position="63"/>
    </location>
</feature>
<feature type="transmembrane region" description="Helical" evidence="7">
    <location>
        <begin position="163"/>
        <end position="186"/>
    </location>
</feature>
<dbReference type="GO" id="GO:0005886">
    <property type="term" value="C:plasma membrane"/>
    <property type="evidence" value="ECO:0007669"/>
    <property type="project" value="TreeGrafter"/>
</dbReference>
<evidence type="ECO:0000256" key="5">
    <source>
        <dbReference type="ARBA" id="ARBA00023136"/>
    </source>
</evidence>
<evidence type="ECO:0000256" key="3">
    <source>
        <dbReference type="ARBA" id="ARBA00022692"/>
    </source>
</evidence>
<protein>
    <submittedName>
        <fullName evidence="9">Major facilitator superfamily domain-containing protein</fullName>
    </submittedName>
</protein>
<feature type="transmembrane region" description="Helical" evidence="7">
    <location>
        <begin position="131"/>
        <end position="151"/>
    </location>
</feature>
<feature type="transmembrane region" description="Helical" evidence="7">
    <location>
        <begin position="304"/>
        <end position="324"/>
    </location>
</feature>
<keyword evidence="10" id="KW-1185">Reference proteome</keyword>
<dbReference type="Pfam" id="PF07690">
    <property type="entry name" value="MFS_1"/>
    <property type="match status" value="1"/>
</dbReference>
<keyword evidence="4 7" id="KW-1133">Transmembrane helix</keyword>
<keyword evidence="3 7" id="KW-0812">Transmembrane</keyword>
<evidence type="ECO:0000256" key="1">
    <source>
        <dbReference type="ARBA" id="ARBA00004127"/>
    </source>
</evidence>
<dbReference type="GO" id="GO:0012505">
    <property type="term" value="C:endomembrane system"/>
    <property type="evidence" value="ECO:0007669"/>
    <property type="project" value="UniProtKB-SubCell"/>
</dbReference>
<evidence type="ECO:0000313" key="9">
    <source>
        <dbReference type="EMBL" id="KAF9792644.1"/>
    </source>
</evidence>
<comment type="caution">
    <text evidence="9">The sequence shown here is derived from an EMBL/GenBank/DDBJ whole genome shotgun (WGS) entry which is preliminary data.</text>
</comment>
<dbReference type="InterPro" id="IPR011701">
    <property type="entry name" value="MFS"/>
</dbReference>
<dbReference type="PANTHER" id="PTHR23501">
    <property type="entry name" value="MAJOR FACILITATOR SUPERFAMILY"/>
    <property type="match status" value="1"/>
</dbReference>
<feature type="transmembrane region" description="Helical" evidence="7">
    <location>
        <begin position="75"/>
        <end position="94"/>
    </location>
</feature>
<feature type="compositionally biased region" description="Basic residues" evidence="6">
    <location>
        <begin position="570"/>
        <end position="583"/>
    </location>
</feature>
<evidence type="ECO:0000256" key="4">
    <source>
        <dbReference type="ARBA" id="ARBA00022989"/>
    </source>
</evidence>
<reference evidence="9" key="1">
    <citation type="journal article" date="2020" name="Nat. Commun.">
        <title>Large-scale genome sequencing of mycorrhizal fungi provides insights into the early evolution of symbiotic traits.</title>
        <authorList>
            <person name="Miyauchi S."/>
            <person name="Kiss E."/>
            <person name="Kuo A."/>
            <person name="Drula E."/>
            <person name="Kohler A."/>
            <person name="Sanchez-Garcia M."/>
            <person name="Morin E."/>
            <person name="Andreopoulos B."/>
            <person name="Barry K.W."/>
            <person name="Bonito G."/>
            <person name="Buee M."/>
            <person name="Carver A."/>
            <person name="Chen C."/>
            <person name="Cichocki N."/>
            <person name="Clum A."/>
            <person name="Culley D."/>
            <person name="Crous P.W."/>
            <person name="Fauchery L."/>
            <person name="Girlanda M."/>
            <person name="Hayes R.D."/>
            <person name="Keri Z."/>
            <person name="LaButti K."/>
            <person name="Lipzen A."/>
            <person name="Lombard V."/>
            <person name="Magnuson J."/>
            <person name="Maillard F."/>
            <person name="Murat C."/>
            <person name="Nolan M."/>
            <person name="Ohm R.A."/>
            <person name="Pangilinan J."/>
            <person name="Pereira M.F."/>
            <person name="Perotto S."/>
            <person name="Peter M."/>
            <person name="Pfister S."/>
            <person name="Riley R."/>
            <person name="Sitrit Y."/>
            <person name="Stielow J.B."/>
            <person name="Szollosi G."/>
            <person name="Zifcakova L."/>
            <person name="Stursova M."/>
            <person name="Spatafora J.W."/>
            <person name="Tedersoo L."/>
            <person name="Vaario L.M."/>
            <person name="Yamada A."/>
            <person name="Yan M."/>
            <person name="Wang P."/>
            <person name="Xu J."/>
            <person name="Bruns T."/>
            <person name="Baldrian P."/>
            <person name="Vilgalys R."/>
            <person name="Dunand C."/>
            <person name="Henrissat B."/>
            <person name="Grigoriev I.V."/>
            <person name="Hibbett D."/>
            <person name="Nagy L.G."/>
            <person name="Martin F.M."/>
        </authorList>
    </citation>
    <scope>NUCLEOTIDE SEQUENCE</scope>
    <source>
        <strain evidence="9">UH-Tt-Lm1</strain>
    </source>
</reference>
<dbReference type="OrthoDB" id="3437016at2759"/>
<organism evidence="9 10">
    <name type="scientific">Thelephora terrestris</name>
    <dbReference type="NCBI Taxonomy" id="56493"/>
    <lineage>
        <taxon>Eukaryota</taxon>
        <taxon>Fungi</taxon>
        <taxon>Dikarya</taxon>
        <taxon>Basidiomycota</taxon>
        <taxon>Agaricomycotina</taxon>
        <taxon>Agaricomycetes</taxon>
        <taxon>Thelephorales</taxon>
        <taxon>Thelephoraceae</taxon>
        <taxon>Thelephora</taxon>
    </lineage>
</organism>
<dbReference type="GO" id="GO:0015174">
    <property type="term" value="F:basic amino acid transmembrane transporter activity"/>
    <property type="evidence" value="ECO:0007669"/>
    <property type="project" value="TreeGrafter"/>
</dbReference>
<feature type="transmembrane region" description="Helical" evidence="7">
    <location>
        <begin position="400"/>
        <end position="421"/>
    </location>
</feature>
<dbReference type="Gene3D" id="1.20.1250.20">
    <property type="entry name" value="MFS general substrate transporter like domains"/>
    <property type="match status" value="1"/>
</dbReference>
<feature type="transmembrane region" description="Helical" evidence="7">
    <location>
        <begin position="192"/>
        <end position="214"/>
    </location>
</feature>
<feature type="transmembrane region" description="Helical" evidence="7">
    <location>
        <begin position="502"/>
        <end position="521"/>
    </location>
</feature>
<evidence type="ECO:0000256" key="2">
    <source>
        <dbReference type="ARBA" id="ARBA00022448"/>
    </source>
</evidence>
<feature type="transmembrane region" description="Helical" evidence="7">
    <location>
        <begin position="234"/>
        <end position="253"/>
    </location>
</feature>
<dbReference type="SUPFAM" id="SSF103473">
    <property type="entry name" value="MFS general substrate transporter"/>
    <property type="match status" value="1"/>
</dbReference>
<feature type="domain" description="Major facilitator superfamily (MFS) profile" evidence="8">
    <location>
        <begin position="41"/>
        <end position="529"/>
    </location>
</feature>
<evidence type="ECO:0000259" key="8">
    <source>
        <dbReference type="PROSITE" id="PS50850"/>
    </source>
</evidence>
<feature type="transmembrane region" description="Helical" evidence="7">
    <location>
        <begin position="369"/>
        <end position="388"/>
    </location>
</feature>
<feature type="transmembrane region" description="Helical" evidence="7">
    <location>
        <begin position="106"/>
        <end position="125"/>
    </location>
</feature>
<dbReference type="InterPro" id="IPR020846">
    <property type="entry name" value="MFS_dom"/>
</dbReference>
<dbReference type="AlphaFoldDB" id="A0A9P6LCC6"/>
<dbReference type="GO" id="GO:0000329">
    <property type="term" value="C:fungal-type vacuole membrane"/>
    <property type="evidence" value="ECO:0007669"/>
    <property type="project" value="TreeGrafter"/>
</dbReference>
<feature type="transmembrane region" description="Helical" evidence="7">
    <location>
        <begin position="336"/>
        <end position="357"/>
    </location>
</feature>
<sequence>MSSERDPLLTIAPRHGANTDESEDEGKLGPLEISHSSRWAILAGIWIATFLGSVNTTLVTTLMPSISSEFNKSHQVSWLGTAYLLAICTFTPIYGRLCHVMGRRAAHQSAVLFGALGTLACGLSPSMNLLIVARFVSGIGGGGILTTSTIITSDMFILRSRGLAQSIGSVFMALGIGIGGPLAGFISDAYGWRAAFLINMPLFFISFILTGYNLSYVTPGKGKTPGEVLRRIDYGGMITTLVWVFATLLFLSYRYNERLPWDDSRVISTLGVTILFFLLFIIVELKFAIEPVLAPFLLKQKIPALIGVSNFLVSFCNFSVMYFFPVWFQTVMLTSAFIAGLHVLPSSTAMAIGFLFAGWSMHKTGKYKFINLTFGILPSMAAVLIVTMNEDSSPARLWLSIIPFGFGNGVVLQTMHIALLAHIPQSAMAVGTGFGQLFRSVGQVGGVAVSSAVFQSVLDSELRNRIRGPDANEIIKRIRESTGVVVSLPPDLQRAARDSYDGALRAVFIMAMCSTLMAYIVRLPIPDRSLDEPEPADPPQQPAQADVGNIVNSVVTSPLDTPFDSDDDHRKKRTHMLGTRHRKPDLTQPRSLSGYEPVDGSMDLEEDTIEGTAQSRA</sequence>
<reference evidence="9" key="2">
    <citation type="submission" date="2020-11" db="EMBL/GenBank/DDBJ databases">
        <authorList>
            <consortium name="DOE Joint Genome Institute"/>
            <person name="Kuo A."/>
            <person name="Miyauchi S."/>
            <person name="Kiss E."/>
            <person name="Drula E."/>
            <person name="Kohler A."/>
            <person name="Sanchez-Garcia M."/>
            <person name="Andreopoulos B."/>
            <person name="Barry K.W."/>
            <person name="Bonito G."/>
            <person name="Buee M."/>
            <person name="Carver A."/>
            <person name="Chen C."/>
            <person name="Cichocki N."/>
            <person name="Clum A."/>
            <person name="Culley D."/>
            <person name="Crous P.W."/>
            <person name="Fauchery L."/>
            <person name="Girlanda M."/>
            <person name="Hayes R."/>
            <person name="Keri Z."/>
            <person name="Labutti K."/>
            <person name="Lipzen A."/>
            <person name="Lombard V."/>
            <person name="Magnuson J."/>
            <person name="Maillard F."/>
            <person name="Morin E."/>
            <person name="Murat C."/>
            <person name="Nolan M."/>
            <person name="Ohm R."/>
            <person name="Pangilinan J."/>
            <person name="Pereira M."/>
            <person name="Perotto S."/>
            <person name="Peter M."/>
            <person name="Riley R."/>
            <person name="Sitrit Y."/>
            <person name="Stielow B."/>
            <person name="Szollosi G."/>
            <person name="Zifcakova L."/>
            <person name="Stursova M."/>
            <person name="Spatafora J.W."/>
            <person name="Tedersoo L."/>
            <person name="Vaario L.-M."/>
            <person name="Yamada A."/>
            <person name="Yan M."/>
            <person name="Wang P."/>
            <person name="Xu J."/>
            <person name="Bruns T."/>
            <person name="Baldrian P."/>
            <person name="Vilgalys R."/>
            <person name="Henrissat B."/>
            <person name="Grigoriev I.V."/>
            <person name="Hibbett D."/>
            <person name="Nagy L.G."/>
            <person name="Martin F.M."/>
        </authorList>
    </citation>
    <scope>NUCLEOTIDE SEQUENCE</scope>
    <source>
        <strain evidence="9">UH-Tt-Lm1</strain>
    </source>
</reference>
<dbReference type="PANTHER" id="PTHR23501:SF191">
    <property type="entry name" value="VACUOLAR BASIC AMINO ACID TRANSPORTER 4"/>
    <property type="match status" value="1"/>
</dbReference>
<evidence type="ECO:0000256" key="6">
    <source>
        <dbReference type="SAM" id="MobiDB-lite"/>
    </source>
</evidence>
<gene>
    <name evidence="9" type="ORF">BJ322DRAFT_1152198</name>
</gene>
<keyword evidence="5 7" id="KW-0472">Membrane</keyword>
<feature type="transmembrane region" description="Helical" evidence="7">
    <location>
        <begin position="265"/>
        <end position="283"/>
    </location>
</feature>
<feature type="region of interest" description="Disordered" evidence="6">
    <location>
        <begin position="1"/>
        <end position="28"/>
    </location>
</feature>